<accession>A0ACC0GZ43</accession>
<dbReference type="EMBL" id="CM045764">
    <property type="protein sequence ID" value="KAI8006284.1"/>
    <property type="molecule type" value="Genomic_DNA"/>
</dbReference>
<organism evidence="1 2">
    <name type="scientific">Camellia lanceoleosa</name>
    <dbReference type="NCBI Taxonomy" id="1840588"/>
    <lineage>
        <taxon>Eukaryota</taxon>
        <taxon>Viridiplantae</taxon>
        <taxon>Streptophyta</taxon>
        <taxon>Embryophyta</taxon>
        <taxon>Tracheophyta</taxon>
        <taxon>Spermatophyta</taxon>
        <taxon>Magnoliopsida</taxon>
        <taxon>eudicotyledons</taxon>
        <taxon>Gunneridae</taxon>
        <taxon>Pentapetalae</taxon>
        <taxon>asterids</taxon>
        <taxon>Ericales</taxon>
        <taxon>Theaceae</taxon>
        <taxon>Camellia</taxon>
    </lineage>
</organism>
<name>A0ACC0GZ43_9ERIC</name>
<sequence>MINKRFLTLGDVNFIEVNSSCSPFECLRQISKVAEKKLEEENLIKKTSMAEEANPGPGLEEYFKIKIQTFIAKEEMKAKMKRENFEKTFEKLLKNSVIDEPVDNLPKEEKMEREKRLKRPVTEEKPKNKKRYESEESEDQEKPNPIKKKKMSSDKGIDNVSYPPPELPSEFKEKINYLNGSKLKLLIQKRVTATDVSHTHNRISMPLNGIKVDFLSDEEKKHLDSHTGTNVAEIPTKLIQPGSCKECDVTFKKWDMKKERGKTSSTYVFSKEWNEIKRRNGIEQGMMVQVWSFRGPGDELCFALVIVEEGGDGNRRSSACQSGEKIHQALPSLTIKKISVS</sequence>
<comment type="caution">
    <text evidence="1">The sequence shown here is derived from an EMBL/GenBank/DDBJ whole genome shotgun (WGS) entry which is preliminary data.</text>
</comment>
<dbReference type="Proteomes" id="UP001060215">
    <property type="component" value="Chromosome 7"/>
</dbReference>
<keyword evidence="2" id="KW-1185">Reference proteome</keyword>
<evidence type="ECO:0000313" key="1">
    <source>
        <dbReference type="EMBL" id="KAI8006284.1"/>
    </source>
</evidence>
<protein>
    <submittedName>
        <fullName evidence="1">B3 domain-containing protein</fullName>
    </submittedName>
</protein>
<reference evidence="1 2" key="1">
    <citation type="journal article" date="2022" name="Plant J.">
        <title>Chromosome-level genome of Camellia lanceoleosa provides a valuable resource for understanding genome evolution and self-incompatibility.</title>
        <authorList>
            <person name="Gong W."/>
            <person name="Xiao S."/>
            <person name="Wang L."/>
            <person name="Liao Z."/>
            <person name="Chang Y."/>
            <person name="Mo W."/>
            <person name="Hu G."/>
            <person name="Li W."/>
            <person name="Zhao G."/>
            <person name="Zhu H."/>
            <person name="Hu X."/>
            <person name="Ji K."/>
            <person name="Xiang X."/>
            <person name="Song Q."/>
            <person name="Yuan D."/>
            <person name="Jin S."/>
            <person name="Zhang L."/>
        </authorList>
    </citation>
    <scope>NUCLEOTIDE SEQUENCE [LARGE SCALE GENOMIC DNA]</scope>
    <source>
        <strain evidence="1">SQ_2022a</strain>
    </source>
</reference>
<proteinExistence type="predicted"/>
<evidence type="ECO:0000313" key="2">
    <source>
        <dbReference type="Proteomes" id="UP001060215"/>
    </source>
</evidence>
<gene>
    <name evidence="1" type="ORF">LOK49_LG07G03215</name>
</gene>